<dbReference type="PANTHER" id="PTHR47043">
    <property type="entry name" value="UDP-N-ACETYLGLUCOSAMINE TRANSFERASE SUBUNIT ALG13"/>
    <property type="match status" value="1"/>
</dbReference>
<dbReference type="InterPro" id="IPR052474">
    <property type="entry name" value="UDP-GlcNAc_transferase"/>
</dbReference>
<dbReference type="PANTHER" id="PTHR47043:SF1">
    <property type="entry name" value="UDP-N-ACETYLGLUCOSAMINE TRANSFERASE SUBUNIT ALG13"/>
    <property type="match status" value="1"/>
</dbReference>
<dbReference type="OrthoDB" id="20273at2759"/>
<dbReference type="GO" id="GO:0043541">
    <property type="term" value="C:UDP-N-acetylglucosamine transferase complex"/>
    <property type="evidence" value="ECO:0007669"/>
    <property type="project" value="TreeGrafter"/>
</dbReference>
<dbReference type="Proteomes" id="UP001151287">
    <property type="component" value="Unassembled WGS sequence"/>
</dbReference>
<proteinExistence type="predicted"/>
<dbReference type="Gene3D" id="3.40.50.2000">
    <property type="entry name" value="Glycogen Phosphorylase B"/>
    <property type="match status" value="1"/>
</dbReference>
<dbReference type="GO" id="GO:0006488">
    <property type="term" value="P:dolichol-linked oligosaccharide biosynthetic process"/>
    <property type="evidence" value="ECO:0007669"/>
    <property type="project" value="TreeGrafter"/>
</dbReference>
<keyword evidence="3" id="KW-1185">Reference proteome</keyword>
<gene>
    <name evidence="2" type="ORF">LUZ63_019849</name>
</gene>
<feature type="region of interest" description="Disordered" evidence="1">
    <location>
        <begin position="143"/>
        <end position="171"/>
    </location>
</feature>
<evidence type="ECO:0000256" key="1">
    <source>
        <dbReference type="SAM" id="MobiDB-lite"/>
    </source>
</evidence>
<organism evidence="2 3">
    <name type="scientific">Rhynchospora breviuscula</name>
    <dbReference type="NCBI Taxonomy" id="2022672"/>
    <lineage>
        <taxon>Eukaryota</taxon>
        <taxon>Viridiplantae</taxon>
        <taxon>Streptophyta</taxon>
        <taxon>Embryophyta</taxon>
        <taxon>Tracheophyta</taxon>
        <taxon>Spermatophyta</taxon>
        <taxon>Magnoliopsida</taxon>
        <taxon>Liliopsida</taxon>
        <taxon>Poales</taxon>
        <taxon>Cyperaceae</taxon>
        <taxon>Cyperoideae</taxon>
        <taxon>Rhynchosporeae</taxon>
        <taxon>Rhynchospora</taxon>
    </lineage>
</organism>
<protein>
    <submittedName>
        <fullName evidence="2">Uncharacterized protein</fullName>
    </submittedName>
</protein>
<comment type="caution">
    <text evidence="2">The sequence shown here is derived from an EMBL/GenBank/DDBJ whole genome shotgun (WGS) entry which is preliminary data.</text>
</comment>
<accession>A0A9Q0C797</accession>
<dbReference type="AlphaFoldDB" id="A0A9Q0C797"/>
<evidence type="ECO:0000313" key="2">
    <source>
        <dbReference type="EMBL" id="KAJ1688459.1"/>
    </source>
</evidence>
<dbReference type="EMBL" id="JAMQYH010000005">
    <property type="protein sequence ID" value="KAJ1688459.1"/>
    <property type="molecule type" value="Genomic_DNA"/>
</dbReference>
<evidence type="ECO:0000313" key="3">
    <source>
        <dbReference type="Proteomes" id="UP001151287"/>
    </source>
</evidence>
<sequence>MGAASVQQLQEYGGRCGRRARQGSSLPPRLLPSIALFQITYCTFISAKVFFLPFSFSVNSLGPTRSGSIIDTLQVVGNENLMDNNQAKLAEELANRKHLIYTCGPHLLAQVIESMDLESLIPYTLADSNNITAQISTSVGLISPSEGEGAGISKGKATKDARKAEKAQKAA</sequence>
<feature type="compositionally biased region" description="Basic and acidic residues" evidence="1">
    <location>
        <begin position="157"/>
        <end position="171"/>
    </location>
</feature>
<reference evidence="2" key="1">
    <citation type="journal article" date="2022" name="Cell">
        <title>Repeat-based holocentromeres influence genome architecture and karyotype evolution.</title>
        <authorList>
            <person name="Hofstatter P.G."/>
            <person name="Thangavel G."/>
            <person name="Lux T."/>
            <person name="Neumann P."/>
            <person name="Vondrak T."/>
            <person name="Novak P."/>
            <person name="Zhang M."/>
            <person name="Costa L."/>
            <person name="Castellani M."/>
            <person name="Scott A."/>
            <person name="Toegelov H."/>
            <person name="Fuchs J."/>
            <person name="Mata-Sucre Y."/>
            <person name="Dias Y."/>
            <person name="Vanzela A.L.L."/>
            <person name="Huettel B."/>
            <person name="Almeida C.C.S."/>
            <person name="Simkova H."/>
            <person name="Souza G."/>
            <person name="Pedrosa-Harand A."/>
            <person name="Macas J."/>
            <person name="Mayer K.F.X."/>
            <person name="Houben A."/>
            <person name="Marques A."/>
        </authorList>
    </citation>
    <scope>NUCLEOTIDE SEQUENCE</scope>
    <source>
        <strain evidence="2">RhyBre1mFocal</strain>
    </source>
</reference>
<name>A0A9Q0C797_9POAL</name>